<dbReference type="Pfam" id="PF02368">
    <property type="entry name" value="Big_2"/>
    <property type="match status" value="1"/>
</dbReference>
<dbReference type="AlphaFoldDB" id="A0A9X1HPQ0"/>
<evidence type="ECO:0000313" key="3">
    <source>
        <dbReference type="EMBL" id="MCA6074054.1"/>
    </source>
</evidence>
<dbReference type="RefSeq" id="WP_225697159.1">
    <property type="nucleotide sequence ID" value="NZ_JAIXNE010000001.1"/>
</dbReference>
<evidence type="ECO:0000313" key="4">
    <source>
        <dbReference type="Proteomes" id="UP001139409"/>
    </source>
</evidence>
<keyword evidence="4" id="KW-1185">Reference proteome</keyword>
<feature type="signal peptide" evidence="1">
    <location>
        <begin position="1"/>
        <end position="20"/>
    </location>
</feature>
<sequence length="658" mass="71765">MKLKSFLLAFLVMAASTIIAQDLKITVEPEAPKMKVGESVQLKAKVVDKDNKPVSGRTLAYYSFDARSVEVDSTGKIMAHAPGNHRIIVVSPSEDGNFLRTDLDIVVDYPPIAKIVIEEIPDKIYAGTTFPAKVTVMDAMDMKREDVEVKLTSSNTSVANPDAFANIYASTPGKAVITAQVNDITSTVNIQVVENPVAKIELSSAMDQARTGDVFHFNAKAIDKKGATVSDAPVTYTFAGVADDVSSSASGLIKNDGRFVANEPGIYTITATSGPYAAQKTVKILPRNVQRKIDLVGHGTVDTKHTSDLWVWEGVDGRDYAVTGTWGADGTAYFWDVTDPANITKVDSVQVDARTVNDVKISEDGKICIISREGASNRKNGIVIIDVTNPKDVSIISTFTENLTGGVHNLFIYQNHVFALSNGEKYYIINIEDPTKPYIVSKFELDTPGHAIHDVWVENGIAYSSNWSDGVYMVDVGNGIAGGSFENPVAFGHYEYPSGAHHATFPFHSQSTDKFYAILGDEIFPYGLDVNSDNVAGGFLHFVDFTDIDNPDEIARYEVPGAGSHNYWVDGDLLYVAYYNGGVRVVDISGELMGDLYNQGREIAWILPSDPNGYIPNAPFTWGAQLHKGHVFYSDWNSGLWAAKLEPEKPKDVNVETK</sequence>
<feature type="domain" description="BIG2" evidence="2">
    <location>
        <begin position="25"/>
        <end position="92"/>
    </location>
</feature>
<dbReference type="Gene3D" id="2.60.40.1080">
    <property type="match status" value="2"/>
</dbReference>
<organism evidence="3 4">
    <name type="scientific">Fulvivirga sedimenti</name>
    <dbReference type="NCBI Taxonomy" id="2879465"/>
    <lineage>
        <taxon>Bacteria</taxon>
        <taxon>Pseudomonadati</taxon>
        <taxon>Bacteroidota</taxon>
        <taxon>Cytophagia</taxon>
        <taxon>Cytophagales</taxon>
        <taxon>Fulvivirgaceae</taxon>
        <taxon>Fulvivirga</taxon>
    </lineage>
</organism>
<proteinExistence type="predicted"/>
<dbReference type="InterPro" id="IPR015943">
    <property type="entry name" value="WD40/YVTN_repeat-like_dom_sf"/>
</dbReference>
<evidence type="ECO:0000256" key="1">
    <source>
        <dbReference type="SAM" id="SignalP"/>
    </source>
</evidence>
<keyword evidence="1" id="KW-0732">Signal</keyword>
<comment type="caution">
    <text evidence="3">The sequence shown here is derived from an EMBL/GenBank/DDBJ whole genome shotgun (WGS) entry which is preliminary data.</text>
</comment>
<feature type="chain" id="PRO_5040876757" evidence="1">
    <location>
        <begin position="21"/>
        <end position="658"/>
    </location>
</feature>
<accession>A0A9X1HPQ0</accession>
<gene>
    <name evidence="3" type="ORF">LDX50_04200</name>
</gene>
<evidence type="ECO:0000259" key="2">
    <source>
        <dbReference type="Pfam" id="PF02368"/>
    </source>
</evidence>
<reference evidence="3" key="1">
    <citation type="submission" date="2021-09" db="EMBL/GenBank/DDBJ databases">
        <title>Fulvivirga sp. isolated from coastal sediment.</title>
        <authorList>
            <person name="Yu H."/>
        </authorList>
    </citation>
    <scope>NUCLEOTIDE SEQUENCE</scope>
    <source>
        <strain evidence="3">1062</strain>
    </source>
</reference>
<dbReference type="InterPro" id="IPR003343">
    <property type="entry name" value="Big_2"/>
</dbReference>
<protein>
    <submittedName>
        <fullName evidence="3">Ig-like domain-containing protein</fullName>
    </submittedName>
</protein>
<dbReference type="Proteomes" id="UP001139409">
    <property type="component" value="Unassembled WGS sequence"/>
</dbReference>
<dbReference type="Gene3D" id="2.130.10.10">
    <property type="entry name" value="YVTN repeat-like/Quinoprotein amine dehydrogenase"/>
    <property type="match status" value="1"/>
</dbReference>
<name>A0A9X1HPQ0_9BACT</name>
<dbReference type="SUPFAM" id="SSF75011">
    <property type="entry name" value="3-carboxy-cis,cis-mucoante lactonizing enzyme"/>
    <property type="match status" value="1"/>
</dbReference>
<dbReference type="EMBL" id="JAIXNE010000001">
    <property type="protein sequence ID" value="MCA6074054.1"/>
    <property type="molecule type" value="Genomic_DNA"/>
</dbReference>